<keyword evidence="4 7" id="KW-0812">Transmembrane</keyword>
<dbReference type="Pfam" id="PF00528">
    <property type="entry name" value="BPD_transp_1"/>
    <property type="match status" value="1"/>
</dbReference>
<dbReference type="PROSITE" id="PS50928">
    <property type="entry name" value="ABC_TM1"/>
    <property type="match status" value="1"/>
</dbReference>
<feature type="transmembrane region" description="Helical" evidence="7">
    <location>
        <begin position="21"/>
        <end position="43"/>
    </location>
</feature>
<dbReference type="GeneID" id="97506484"/>
<evidence type="ECO:0000313" key="9">
    <source>
        <dbReference type="EMBL" id="GBU05364.1"/>
    </source>
</evidence>
<dbReference type="InterPro" id="IPR035906">
    <property type="entry name" value="MetI-like_sf"/>
</dbReference>
<evidence type="ECO:0000313" key="12">
    <source>
        <dbReference type="Proteomes" id="UP000702954"/>
    </source>
</evidence>
<dbReference type="SUPFAM" id="SSF161098">
    <property type="entry name" value="MetI-like"/>
    <property type="match status" value="1"/>
</dbReference>
<accession>A0A4R3JS18</accession>
<sequence length="306" mass="34353">MGEGKKKVRRKASRREKKDWVAGYVFIAPVTIGLLIFYVFPFIQNFWFSFNDVNKFNMATFCGISNYQRLFQEPDLMLAMKNTLLYAVVTVPIGLALSLLVASLLNSKIKGTSFYRTIYFLPSVTMSVAVALVWKLIFHGDFGILNTVLGIFGIEGQSWLTNPHTALFCVMIVAIWGSVGYNMIILLAGMQGISRSYYEAAAIDGAGPVKQFFKITIPLLSPTIFFVMITGLIGAFQVFDSIYMMVDPVTNPAFNKVKTMNVLFYQNAFMYGEKGYAAAISIFMFAVIMIITVIQLVGQKKWVNYD</sequence>
<organism evidence="10 11">
    <name type="scientific">Faecalimonas umbilicata</name>
    <dbReference type="NCBI Taxonomy" id="1912855"/>
    <lineage>
        <taxon>Bacteria</taxon>
        <taxon>Bacillati</taxon>
        <taxon>Bacillota</taxon>
        <taxon>Clostridia</taxon>
        <taxon>Lachnospirales</taxon>
        <taxon>Lachnospiraceae</taxon>
        <taxon>Faecalimonas</taxon>
    </lineage>
</organism>
<keyword evidence="5 7" id="KW-1133">Transmembrane helix</keyword>
<dbReference type="AlphaFoldDB" id="A0A4R3JS18"/>
<dbReference type="InterPro" id="IPR000515">
    <property type="entry name" value="MetI-like"/>
</dbReference>
<keyword evidence="2 7" id="KW-0813">Transport</keyword>
<dbReference type="PANTHER" id="PTHR30193">
    <property type="entry name" value="ABC TRANSPORTER PERMEASE PROTEIN"/>
    <property type="match status" value="1"/>
</dbReference>
<dbReference type="Proteomes" id="UP000294613">
    <property type="component" value="Unassembled WGS sequence"/>
</dbReference>
<name>A0A4R3JS18_9FIRM</name>
<keyword evidence="12" id="KW-1185">Reference proteome</keyword>
<comment type="similarity">
    <text evidence="7">Belongs to the binding-protein-dependent transport system permease family.</text>
</comment>
<gene>
    <name evidence="10" type="ORF">EDD74_10220</name>
    <name evidence="9" type="ORF">FAEUMB_19050</name>
</gene>
<dbReference type="GO" id="GO:0055085">
    <property type="term" value="P:transmembrane transport"/>
    <property type="evidence" value="ECO:0007669"/>
    <property type="project" value="InterPro"/>
</dbReference>
<keyword evidence="3" id="KW-1003">Cell membrane</keyword>
<reference evidence="9 12" key="1">
    <citation type="journal article" date="2018" name="Int. J. Syst. Evol. Microbiol.">
        <title>Draft Genome Sequence of Faecalimonas umbilicata JCM 30896T, an Acetate-Producing Bacterium Isolated from Human Feces.</title>
        <authorList>
            <person name="Sakamoto M."/>
            <person name="Ikeyama N."/>
            <person name="Yuki M."/>
            <person name="Ohkuma M."/>
        </authorList>
    </citation>
    <scope>NUCLEOTIDE SEQUENCE [LARGE SCALE GENOMIC DNA]</scope>
    <source>
        <strain evidence="9 12">EGH7</strain>
    </source>
</reference>
<comment type="subcellular location">
    <subcellularLocation>
        <location evidence="1 7">Cell membrane</location>
        <topology evidence="1 7">Multi-pass membrane protein</topology>
    </subcellularLocation>
</comment>
<comment type="caution">
    <text evidence="10">The sequence shown here is derived from an EMBL/GenBank/DDBJ whole genome shotgun (WGS) entry which is preliminary data.</text>
</comment>
<dbReference type="PANTHER" id="PTHR30193:SF37">
    <property type="entry name" value="INNER MEMBRANE ABC TRANSPORTER PERMEASE PROTEIN YCJO"/>
    <property type="match status" value="1"/>
</dbReference>
<evidence type="ECO:0000256" key="5">
    <source>
        <dbReference type="ARBA" id="ARBA00022989"/>
    </source>
</evidence>
<keyword evidence="6 7" id="KW-0472">Membrane</keyword>
<evidence type="ECO:0000256" key="4">
    <source>
        <dbReference type="ARBA" id="ARBA00022692"/>
    </source>
</evidence>
<dbReference type="Gene3D" id="1.10.3720.10">
    <property type="entry name" value="MetI-like"/>
    <property type="match status" value="1"/>
</dbReference>
<reference evidence="10 11" key="2">
    <citation type="submission" date="2019-03" db="EMBL/GenBank/DDBJ databases">
        <title>Genomic Encyclopedia of Type Strains, Phase IV (KMG-IV): sequencing the most valuable type-strain genomes for metagenomic binning, comparative biology and taxonomic classification.</title>
        <authorList>
            <person name="Goeker M."/>
        </authorList>
    </citation>
    <scope>NUCLEOTIDE SEQUENCE [LARGE SCALE GENOMIC DNA]</scope>
    <source>
        <strain evidence="10 11">DSM 103426</strain>
    </source>
</reference>
<feature type="transmembrane region" description="Helical" evidence="7">
    <location>
        <begin position="117"/>
        <end position="137"/>
    </location>
</feature>
<feature type="transmembrane region" description="Helical" evidence="7">
    <location>
        <begin position="84"/>
        <end position="105"/>
    </location>
</feature>
<feature type="transmembrane region" description="Helical" evidence="7">
    <location>
        <begin position="276"/>
        <end position="297"/>
    </location>
</feature>
<evidence type="ECO:0000313" key="11">
    <source>
        <dbReference type="Proteomes" id="UP000294613"/>
    </source>
</evidence>
<evidence type="ECO:0000256" key="1">
    <source>
        <dbReference type="ARBA" id="ARBA00004651"/>
    </source>
</evidence>
<dbReference type="GO" id="GO:0005886">
    <property type="term" value="C:plasma membrane"/>
    <property type="evidence" value="ECO:0007669"/>
    <property type="project" value="UniProtKB-SubCell"/>
</dbReference>
<dbReference type="EMBL" id="BHEO01000008">
    <property type="protein sequence ID" value="GBU05364.1"/>
    <property type="molecule type" value="Genomic_DNA"/>
</dbReference>
<dbReference type="InterPro" id="IPR051393">
    <property type="entry name" value="ABC_transporter_permease"/>
</dbReference>
<proteinExistence type="inferred from homology"/>
<evidence type="ECO:0000256" key="7">
    <source>
        <dbReference type="RuleBase" id="RU363032"/>
    </source>
</evidence>
<feature type="transmembrane region" description="Helical" evidence="7">
    <location>
        <begin position="219"/>
        <end position="239"/>
    </location>
</feature>
<protein>
    <submittedName>
        <fullName evidence="10">Carbohydrate ABC transporter membrane protein 1 (CUT1 family)</fullName>
    </submittedName>
    <submittedName>
        <fullName evidence="9">Sugar ABC transporter permease</fullName>
    </submittedName>
</protein>
<evidence type="ECO:0000256" key="6">
    <source>
        <dbReference type="ARBA" id="ARBA00023136"/>
    </source>
</evidence>
<evidence type="ECO:0000256" key="3">
    <source>
        <dbReference type="ARBA" id="ARBA00022475"/>
    </source>
</evidence>
<evidence type="ECO:0000259" key="8">
    <source>
        <dbReference type="PROSITE" id="PS50928"/>
    </source>
</evidence>
<dbReference type="EMBL" id="SLZV01000002">
    <property type="protein sequence ID" value="TCS69853.1"/>
    <property type="molecule type" value="Genomic_DNA"/>
</dbReference>
<evidence type="ECO:0000313" key="10">
    <source>
        <dbReference type="EMBL" id="TCS69853.1"/>
    </source>
</evidence>
<dbReference type="Proteomes" id="UP000702954">
    <property type="component" value="Unassembled WGS sequence"/>
</dbReference>
<feature type="domain" description="ABC transmembrane type-1" evidence="8">
    <location>
        <begin position="80"/>
        <end position="295"/>
    </location>
</feature>
<dbReference type="RefSeq" id="WP_008976336.1">
    <property type="nucleotide sequence ID" value="NZ_AP031411.1"/>
</dbReference>
<evidence type="ECO:0000256" key="2">
    <source>
        <dbReference type="ARBA" id="ARBA00022448"/>
    </source>
</evidence>
<dbReference type="CDD" id="cd06261">
    <property type="entry name" value="TM_PBP2"/>
    <property type="match status" value="1"/>
</dbReference>
<feature type="transmembrane region" description="Helical" evidence="7">
    <location>
        <begin position="165"/>
        <end position="188"/>
    </location>
</feature>